<organism evidence="2 3">
    <name type="scientific">Imshaugia aleurites</name>
    <dbReference type="NCBI Taxonomy" id="172621"/>
    <lineage>
        <taxon>Eukaryota</taxon>
        <taxon>Fungi</taxon>
        <taxon>Dikarya</taxon>
        <taxon>Ascomycota</taxon>
        <taxon>Pezizomycotina</taxon>
        <taxon>Lecanoromycetes</taxon>
        <taxon>OSLEUM clade</taxon>
        <taxon>Lecanoromycetidae</taxon>
        <taxon>Lecanorales</taxon>
        <taxon>Lecanorineae</taxon>
        <taxon>Parmeliaceae</taxon>
        <taxon>Imshaugia</taxon>
    </lineage>
</organism>
<evidence type="ECO:0000313" key="2">
    <source>
        <dbReference type="EMBL" id="CAF9941845.1"/>
    </source>
</evidence>
<sequence>MLVILIWPIFFALRSNALAVAHQGSIVAAKNQTEASITLNPTLSEHPLNETLTTAPNFISYRVPNSPTTLLFHDFGPAIPGNELLRTIALAVGIAFEFIDEAKGKELITNGYFKYKHESLNNDEVVVIIADFRESGRPMDYYILCQVLRGIGEFVLLREQKLQELSFEVEVEKLGYLATGHVEYKPAASPTPSVA</sequence>
<dbReference type="AlphaFoldDB" id="A0A8H3J6R3"/>
<evidence type="ECO:0000256" key="1">
    <source>
        <dbReference type="SAM" id="SignalP"/>
    </source>
</evidence>
<protein>
    <submittedName>
        <fullName evidence="2">Uncharacterized protein</fullName>
    </submittedName>
</protein>
<proteinExistence type="predicted"/>
<name>A0A8H3J6R3_9LECA</name>
<keyword evidence="1" id="KW-0732">Signal</keyword>
<dbReference type="Proteomes" id="UP000664534">
    <property type="component" value="Unassembled WGS sequence"/>
</dbReference>
<reference evidence="2" key="1">
    <citation type="submission" date="2021-03" db="EMBL/GenBank/DDBJ databases">
        <authorList>
            <person name="Tagirdzhanova G."/>
        </authorList>
    </citation>
    <scope>NUCLEOTIDE SEQUENCE</scope>
</reference>
<feature type="chain" id="PRO_5034851918" evidence="1">
    <location>
        <begin position="20"/>
        <end position="195"/>
    </location>
</feature>
<feature type="signal peptide" evidence="1">
    <location>
        <begin position="1"/>
        <end position="19"/>
    </location>
</feature>
<comment type="caution">
    <text evidence="2">The sequence shown here is derived from an EMBL/GenBank/DDBJ whole genome shotgun (WGS) entry which is preliminary data.</text>
</comment>
<evidence type="ECO:0000313" key="3">
    <source>
        <dbReference type="Proteomes" id="UP000664534"/>
    </source>
</evidence>
<gene>
    <name evidence="2" type="ORF">IMSHALPRED_002933</name>
</gene>
<accession>A0A8H3J6R3</accession>
<dbReference type="EMBL" id="CAJPDT010000159">
    <property type="protein sequence ID" value="CAF9941845.1"/>
    <property type="molecule type" value="Genomic_DNA"/>
</dbReference>
<keyword evidence="3" id="KW-1185">Reference proteome</keyword>
<dbReference type="OrthoDB" id="5402181at2759"/>